<keyword evidence="3" id="KW-1185">Reference proteome</keyword>
<evidence type="ECO:0000313" key="2">
    <source>
        <dbReference type="EMBL" id="ADM27479.1"/>
    </source>
</evidence>
<dbReference type="EMBL" id="CP002098">
    <property type="protein sequence ID" value="ADM27479.1"/>
    <property type="molecule type" value="Genomic_DNA"/>
</dbReference>
<accession>E0SSS9</accession>
<dbReference type="Gene3D" id="1.10.1220.10">
    <property type="entry name" value="Met repressor-like"/>
    <property type="match status" value="1"/>
</dbReference>
<gene>
    <name evidence="2" type="ordered locus">Igag_0647</name>
</gene>
<dbReference type="InterPro" id="IPR013321">
    <property type="entry name" value="Arc_rbn_hlx_hlx"/>
</dbReference>
<reference evidence="2 3" key="1">
    <citation type="journal article" date="2010" name="Stand. Genomic Sci.">
        <title>Complete genome sequence of Ignisphaera aggregans type strain (AQ1.S1).</title>
        <authorList>
            <person name="Goker M."/>
            <person name="Held B."/>
            <person name="Lapidus A."/>
            <person name="Nolan M."/>
            <person name="Spring S."/>
            <person name="Yasawong M."/>
            <person name="Lucas S."/>
            <person name="Glavina Del Rio T."/>
            <person name="Tice H."/>
            <person name="Cheng J.F."/>
            <person name="Goodwin L."/>
            <person name="Tapia R."/>
            <person name="Pitluck S."/>
            <person name="Liolios K."/>
            <person name="Ivanova N."/>
            <person name="Mavromatis K."/>
            <person name="Mikhailova N."/>
            <person name="Pati A."/>
            <person name="Chen A."/>
            <person name="Palaniappan K."/>
            <person name="Brambilla E."/>
            <person name="Land M."/>
            <person name="Hauser L."/>
            <person name="Chang Y.J."/>
            <person name="Jeffries C.D."/>
            <person name="Brettin T."/>
            <person name="Detter J.C."/>
            <person name="Han C."/>
            <person name="Rohde M."/>
            <person name="Sikorski J."/>
            <person name="Woyke T."/>
            <person name="Bristow J."/>
            <person name="Eisen J.A."/>
            <person name="Markowitz V."/>
            <person name="Hugenholtz P."/>
            <person name="Kyrpides N.C."/>
            <person name="Klenk H.P."/>
        </authorList>
    </citation>
    <scope>NUCLEOTIDE SEQUENCE [LARGE SCALE GENOMIC DNA]</scope>
    <source>
        <strain evidence="3">DSM 17230 / JCM 13409 / AQ1.S1</strain>
    </source>
</reference>
<dbReference type="Proteomes" id="UP000001304">
    <property type="component" value="Chromosome"/>
</dbReference>
<dbReference type="AlphaFoldDB" id="E0SSS9"/>
<evidence type="ECO:0000313" key="3">
    <source>
        <dbReference type="Proteomes" id="UP000001304"/>
    </source>
</evidence>
<dbReference type="GO" id="GO:0006355">
    <property type="term" value="P:regulation of DNA-templated transcription"/>
    <property type="evidence" value="ECO:0007669"/>
    <property type="project" value="InterPro"/>
</dbReference>
<dbReference type="Pfam" id="PF07362">
    <property type="entry name" value="CcdA"/>
    <property type="match status" value="1"/>
</dbReference>
<dbReference type="InterPro" id="IPR009956">
    <property type="entry name" value="Post-segregation_anti-tox_CcdA"/>
</dbReference>
<dbReference type="KEGG" id="iag:Igag_0647"/>
<dbReference type="HOGENOM" id="CLU_175270_1_1_2"/>
<keyword evidence="1" id="KW-1277">Toxin-antitoxin system</keyword>
<protein>
    <submittedName>
        <fullName evidence="2">Uncharacterized protein</fullName>
    </submittedName>
</protein>
<organism evidence="2 3">
    <name type="scientific">Ignisphaera aggregans (strain DSM 17230 / JCM 13409 / AQ1.S1)</name>
    <dbReference type="NCBI Taxonomy" id="583356"/>
    <lineage>
        <taxon>Archaea</taxon>
        <taxon>Thermoproteota</taxon>
        <taxon>Thermoprotei</taxon>
        <taxon>Desulfurococcales</taxon>
        <taxon>Desulfurococcaceae</taxon>
        <taxon>Ignisphaera</taxon>
    </lineage>
</organism>
<proteinExistence type="predicted"/>
<evidence type="ECO:0000256" key="1">
    <source>
        <dbReference type="ARBA" id="ARBA00022649"/>
    </source>
</evidence>
<sequence>MGRYVTVSTKIRRELFEEAKRLGINISELLRRTLEEEIRRRRLMSLEESLKKMHNVLSKIDVNEVVELIREDRETR</sequence>
<dbReference type="BioCyc" id="IAGG583356:GHAH-645-MONOMER"/>
<name>E0SSS9_IGNAA</name>